<feature type="binding site" evidence="5 9">
    <location>
        <position position="314"/>
    </location>
    <ligand>
        <name>substrate</name>
    </ligand>
</feature>
<reference evidence="13" key="1">
    <citation type="submission" date="2016-11" db="EMBL/GenBank/DDBJ databases">
        <authorList>
            <person name="Varghese N."/>
            <person name="Submissions S."/>
        </authorList>
    </citation>
    <scope>NUCLEOTIDE SEQUENCE [LARGE SCALE GENOMIC DNA]</scope>
    <source>
        <strain evidence="13">313</strain>
    </source>
</reference>
<feature type="binding site" evidence="5 10">
    <location>
        <position position="245"/>
    </location>
    <ligand>
        <name>Zn(2+)</name>
        <dbReference type="ChEBI" id="CHEBI:29105"/>
    </ligand>
</feature>
<dbReference type="OrthoDB" id="9805269at2"/>
<evidence type="ECO:0000256" key="5">
    <source>
        <dbReference type="HAMAP-Rule" id="MF_01024"/>
    </source>
</evidence>
<evidence type="ECO:0000256" key="10">
    <source>
        <dbReference type="PIRSR" id="PIRSR000099-4"/>
    </source>
</evidence>
<dbReference type="FunFam" id="3.40.50.1980:FF:000001">
    <property type="entry name" value="Histidinol dehydrogenase"/>
    <property type="match status" value="1"/>
</dbReference>
<evidence type="ECO:0000313" key="13">
    <source>
        <dbReference type="Proteomes" id="UP000184758"/>
    </source>
</evidence>
<evidence type="ECO:0000256" key="9">
    <source>
        <dbReference type="PIRSR" id="PIRSR000099-3"/>
    </source>
</evidence>
<dbReference type="PRINTS" id="PR00083">
    <property type="entry name" value="HOLDHDRGNASE"/>
</dbReference>
<comment type="cofactor">
    <cofactor evidence="5 10">
        <name>Zn(2+)</name>
        <dbReference type="ChEBI" id="CHEBI:29105"/>
    </cofactor>
    <text evidence="5 10">Binds 1 zinc ion per subunit.</text>
</comment>
<dbReference type="InterPro" id="IPR016161">
    <property type="entry name" value="Ald_DH/histidinol_DH"/>
</dbReference>
<dbReference type="NCBIfam" id="TIGR00069">
    <property type="entry name" value="hisD"/>
    <property type="match status" value="1"/>
</dbReference>
<keyword evidence="4 5" id="KW-0560">Oxidoreductase</keyword>
<dbReference type="SUPFAM" id="SSF53720">
    <property type="entry name" value="ALDH-like"/>
    <property type="match status" value="1"/>
</dbReference>
<feature type="binding site" evidence="5 8">
    <location>
        <position position="177"/>
    </location>
    <ligand>
        <name>NAD(+)</name>
        <dbReference type="ChEBI" id="CHEBI:57540"/>
    </ligand>
</feature>
<dbReference type="GO" id="GO:0000105">
    <property type="term" value="P:L-histidine biosynthetic process"/>
    <property type="evidence" value="ECO:0007669"/>
    <property type="project" value="UniProtKB-UniRule"/>
</dbReference>
<feature type="binding site" evidence="5 9">
    <location>
        <position position="401"/>
    </location>
    <ligand>
        <name>substrate</name>
    </ligand>
</feature>
<feature type="binding site" evidence="5 8">
    <location>
        <position position="200"/>
    </location>
    <ligand>
        <name>NAD(+)</name>
        <dbReference type="ChEBI" id="CHEBI:57540"/>
    </ligand>
</feature>
<evidence type="ECO:0000256" key="6">
    <source>
        <dbReference type="PIRNR" id="PIRNR000099"/>
    </source>
</evidence>
<name>A0A1N6EZM8_9LACT</name>
<dbReference type="eggNOG" id="COG0141">
    <property type="taxonomic scope" value="Bacteria"/>
</dbReference>
<evidence type="ECO:0000256" key="3">
    <source>
        <dbReference type="ARBA" id="ARBA00022833"/>
    </source>
</evidence>
<keyword evidence="3 5" id="KW-0862">Zinc</keyword>
<comment type="similarity">
    <text evidence="1 5 6 11">Belongs to the histidinol dehydrogenase family.</text>
</comment>
<evidence type="ECO:0000256" key="11">
    <source>
        <dbReference type="RuleBase" id="RU004175"/>
    </source>
</evidence>
<dbReference type="Gene3D" id="3.40.50.1980">
    <property type="entry name" value="Nitrogenase molybdenum iron protein domain"/>
    <property type="match status" value="2"/>
</dbReference>
<dbReference type="RefSeq" id="WP_034546838.1">
    <property type="nucleotide sequence ID" value="NZ_FSRN01000001.1"/>
</dbReference>
<dbReference type="UniPathway" id="UPA00031">
    <property type="reaction ID" value="UER00014"/>
</dbReference>
<protein>
    <recommendedName>
        <fullName evidence="5">Histidinol dehydrogenase</fullName>
        <shortName evidence="5">HDH</shortName>
        <ecNumber evidence="5">1.1.1.23</ecNumber>
    </recommendedName>
</protein>
<feature type="binding site" evidence="5 9">
    <location>
        <position position="248"/>
    </location>
    <ligand>
        <name>substrate</name>
    </ligand>
</feature>
<dbReference type="Gene3D" id="1.20.5.1300">
    <property type="match status" value="1"/>
</dbReference>
<evidence type="ECO:0000256" key="8">
    <source>
        <dbReference type="PIRSR" id="PIRSR000099-2"/>
    </source>
</evidence>
<dbReference type="PANTHER" id="PTHR21256:SF2">
    <property type="entry name" value="HISTIDINE BIOSYNTHESIS TRIFUNCTIONAL PROTEIN"/>
    <property type="match status" value="1"/>
</dbReference>
<dbReference type="CDD" id="cd06572">
    <property type="entry name" value="Histidinol_dh"/>
    <property type="match status" value="1"/>
</dbReference>
<evidence type="ECO:0000256" key="7">
    <source>
        <dbReference type="PIRSR" id="PIRSR000099-1"/>
    </source>
</evidence>
<dbReference type="PANTHER" id="PTHR21256">
    <property type="entry name" value="HISTIDINOL DEHYDROGENASE HDH"/>
    <property type="match status" value="1"/>
</dbReference>
<keyword evidence="5" id="KW-0028">Amino-acid biosynthesis</keyword>
<organism evidence="12 13">
    <name type="scientific">Carnobacterium alterfunditum</name>
    <dbReference type="NCBI Taxonomy" id="28230"/>
    <lineage>
        <taxon>Bacteria</taxon>
        <taxon>Bacillati</taxon>
        <taxon>Bacillota</taxon>
        <taxon>Bacilli</taxon>
        <taxon>Lactobacillales</taxon>
        <taxon>Carnobacteriaceae</taxon>
        <taxon>Carnobacterium</taxon>
    </lineage>
</organism>
<evidence type="ECO:0000313" key="12">
    <source>
        <dbReference type="EMBL" id="SIN88482.1"/>
    </source>
</evidence>
<keyword evidence="13" id="KW-1185">Reference proteome</keyword>
<feature type="active site" description="Proton acceptor" evidence="5 7">
    <location>
        <position position="314"/>
    </location>
</feature>
<feature type="binding site" evidence="5 9">
    <location>
        <position position="406"/>
    </location>
    <ligand>
        <name>substrate</name>
    </ligand>
</feature>
<dbReference type="AlphaFoldDB" id="A0A1N6EZM8"/>
<dbReference type="EMBL" id="FSRN01000001">
    <property type="protein sequence ID" value="SIN88482.1"/>
    <property type="molecule type" value="Genomic_DNA"/>
</dbReference>
<feature type="active site" description="Proton acceptor" evidence="5 7">
    <location>
        <position position="313"/>
    </location>
</feature>
<dbReference type="GO" id="GO:0008270">
    <property type="term" value="F:zinc ion binding"/>
    <property type="evidence" value="ECO:0007669"/>
    <property type="project" value="UniProtKB-UniRule"/>
</dbReference>
<feature type="binding site" evidence="5 10">
    <location>
        <position position="248"/>
    </location>
    <ligand>
        <name>Zn(2+)</name>
        <dbReference type="ChEBI" id="CHEBI:29105"/>
    </ligand>
</feature>
<dbReference type="InterPro" id="IPR012131">
    <property type="entry name" value="Hstdl_DH"/>
</dbReference>
<sequence>MYTAEEFKNQYKSANQTDLSKAKAVMDIIHKVQESGDDALIDYARQFDGVELDSDQLEVPIAEMRKAYNELDSELRDALEEAYKQIYKYQESIKWSTMPKSELYQNIQPLNRIGIYVPGGKASYPSTVLMTATLANVAGVRETIIVTPPQPGGINKTTLAACFIAQVDHVYQSGGAQGIAAMAYGTETIPKVDKIVGPGNQYVALAKKLVYGDVGIDSIAGPSEIVLVVDETANEEWVALDVLAQAEHDEMARTFLISTNKEKLAAVEAEIDKQKLKQSRLSVINGSLKDHHYTILTSGKRETIEIVNLIAGEHVSIQTKNAEEYISEIKTAGALFIGPYSPEAIGDYVAGPSHVLPTNGNARFANGLTVNDFLRTNSVIQLKKETFQKMAPFGMRIAKEEELQAHHDSLAVRWKEEEK</sequence>
<dbReference type="GO" id="GO:0051287">
    <property type="term" value="F:NAD binding"/>
    <property type="evidence" value="ECO:0007669"/>
    <property type="project" value="InterPro"/>
</dbReference>
<accession>A0A1N6EZM8</accession>
<dbReference type="HAMAP" id="MF_01024">
    <property type="entry name" value="HisD"/>
    <property type="match status" value="1"/>
</dbReference>
<feature type="binding site" evidence="5 10">
    <location>
        <position position="406"/>
    </location>
    <ligand>
        <name>Zn(2+)</name>
        <dbReference type="ChEBI" id="CHEBI:29105"/>
    </ligand>
</feature>
<dbReference type="FunFam" id="3.40.50.1980:FF:000026">
    <property type="entry name" value="Histidinol dehydrogenase"/>
    <property type="match status" value="1"/>
</dbReference>
<dbReference type="GO" id="GO:0005829">
    <property type="term" value="C:cytosol"/>
    <property type="evidence" value="ECO:0007669"/>
    <property type="project" value="TreeGrafter"/>
</dbReference>
<keyword evidence="5" id="KW-0368">Histidine biosynthesis</keyword>
<dbReference type="EC" id="1.1.1.23" evidence="5"/>
<proteinExistence type="inferred from homology"/>
<feature type="binding site" evidence="5 9">
    <location>
        <position position="245"/>
    </location>
    <ligand>
        <name>substrate</name>
    </ligand>
</feature>
<feature type="binding site" evidence="5 9">
    <location>
        <position position="347"/>
    </location>
    <ligand>
        <name>substrate</name>
    </ligand>
</feature>
<dbReference type="Pfam" id="PF00815">
    <property type="entry name" value="Histidinol_dh"/>
    <property type="match status" value="1"/>
</dbReference>
<comment type="pathway">
    <text evidence="5">Amino-acid biosynthesis; L-histidine biosynthesis; L-histidine from 5-phospho-alpha-D-ribose 1-diphosphate: step 9/9.</text>
</comment>
<feature type="binding site" evidence="5 10">
    <location>
        <position position="347"/>
    </location>
    <ligand>
        <name>Zn(2+)</name>
        <dbReference type="ChEBI" id="CHEBI:29105"/>
    </ligand>
</feature>
<evidence type="ECO:0000256" key="4">
    <source>
        <dbReference type="ARBA" id="ARBA00023002"/>
    </source>
</evidence>
<gene>
    <name evidence="5" type="primary">hisD</name>
    <name evidence="12" type="ORF">SAMN05878443_0302</name>
</gene>
<dbReference type="PIRSF" id="PIRSF000099">
    <property type="entry name" value="Histidinol_dh"/>
    <property type="match status" value="1"/>
</dbReference>
<comment type="catalytic activity">
    <reaction evidence="5">
        <text>L-histidinol + 2 NAD(+) + H2O = L-histidine + 2 NADH + 3 H(+)</text>
        <dbReference type="Rhea" id="RHEA:20641"/>
        <dbReference type="ChEBI" id="CHEBI:15377"/>
        <dbReference type="ChEBI" id="CHEBI:15378"/>
        <dbReference type="ChEBI" id="CHEBI:57540"/>
        <dbReference type="ChEBI" id="CHEBI:57595"/>
        <dbReference type="ChEBI" id="CHEBI:57699"/>
        <dbReference type="ChEBI" id="CHEBI:57945"/>
        <dbReference type="EC" id="1.1.1.23"/>
    </reaction>
</comment>
<dbReference type="GO" id="GO:0004399">
    <property type="term" value="F:histidinol dehydrogenase activity"/>
    <property type="evidence" value="ECO:0007669"/>
    <property type="project" value="UniProtKB-UniRule"/>
</dbReference>
<keyword evidence="2 5" id="KW-0479">Metal-binding</keyword>
<evidence type="ECO:0000256" key="2">
    <source>
        <dbReference type="ARBA" id="ARBA00022723"/>
    </source>
</evidence>
<feature type="binding site" evidence="5 8">
    <location>
        <position position="116"/>
    </location>
    <ligand>
        <name>NAD(+)</name>
        <dbReference type="ChEBI" id="CHEBI:57540"/>
    </ligand>
</feature>
<dbReference type="InterPro" id="IPR022695">
    <property type="entry name" value="Histidinol_DH_monofunct"/>
</dbReference>
<dbReference type="STRING" id="28230.SAMN05878443_0302"/>
<feature type="binding site" evidence="5 9">
    <location>
        <position position="223"/>
    </location>
    <ligand>
        <name>substrate</name>
    </ligand>
</feature>
<keyword evidence="5 8" id="KW-0520">NAD</keyword>
<comment type="function">
    <text evidence="5">Catalyzes the sequential NAD-dependent oxidations of L-histidinol to L-histidinaldehyde and then to L-histidine.</text>
</comment>
<dbReference type="Proteomes" id="UP000184758">
    <property type="component" value="Unassembled WGS sequence"/>
</dbReference>
<evidence type="ECO:0000256" key="1">
    <source>
        <dbReference type="ARBA" id="ARBA00010178"/>
    </source>
</evidence>